<protein>
    <submittedName>
        <fullName evidence="2">Uncharacterized protein</fullName>
    </submittedName>
</protein>
<comment type="caution">
    <text evidence="2">The sequence shown here is derived from an EMBL/GenBank/DDBJ whole genome shotgun (WGS) entry which is preliminary data.</text>
</comment>
<dbReference type="AlphaFoldDB" id="A0AA38ISN0"/>
<keyword evidence="3" id="KW-1185">Reference proteome</keyword>
<reference evidence="2" key="1">
    <citation type="journal article" date="2023" name="G3 (Bethesda)">
        <title>Whole genome assemblies of Zophobas morio and Tenebrio molitor.</title>
        <authorList>
            <person name="Kaur S."/>
            <person name="Stinson S.A."/>
            <person name="diCenzo G.C."/>
        </authorList>
    </citation>
    <scope>NUCLEOTIDE SEQUENCE</scope>
    <source>
        <strain evidence="2">QUZm001</strain>
    </source>
</reference>
<feature type="coiled-coil region" evidence="1">
    <location>
        <begin position="11"/>
        <end position="38"/>
    </location>
</feature>
<keyword evidence="1" id="KW-0175">Coiled coil</keyword>
<dbReference type="Proteomes" id="UP001168821">
    <property type="component" value="Unassembled WGS sequence"/>
</dbReference>
<dbReference type="EMBL" id="JALNTZ010000003">
    <property type="protein sequence ID" value="KAJ3659336.1"/>
    <property type="molecule type" value="Genomic_DNA"/>
</dbReference>
<accession>A0AA38ISN0</accession>
<proteinExistence type="predicted"/>
<evidence type="ECO:0000313" key="3">
    <source>
        <dbReference type="Proteomes" id="UP001168821"/>
    </source>
</evidence>
<gene>
    <name evidence="2" type="ORF">Zmor_011026</name>
</gene>
<name>A0AA38ISN0_9CUCU</name>
<organism evidence="2 3">
    <name type="scientific">Zophobas morio</name>
    <dbReference type="NCBI Taxonomy" id="2755281"/>
    <lineage>
        <taxon>Eukaryota</taxon>
        <taxon>Metazoa</taxon>
        <taxon>Ecdysozoa</taxon>
        <taxon>Arthropoda</taxon>
        <taxon>Hexapoda</taxon>
        <taxon>Insecta</taxon>
        <taxon>Pterygota</taxon>
        <taxon>Neoptera</taxon>
        <taxon>Endopterygota</taxon>
        <taxon>Coleoptera</taxon>
        <taxon>Polyphaga</taxon>
        <taxon>Cucujiformia</taxon>
        <taxon>Tenebrionidae</taxon>
        <taxon>Zophobas</taxon>
    </lineage>
</organism>
<sequence length="131" mass="15086">MEYGTFSIIINKALESKLKPLIEEIEMLRRQVEILKESSIDLIELLIKNKSALSESNIFSPFVSSLGLNVRNEENSQNKMVVKNNKLKKWVINLSQQVIVRLKHLLCNRAIQVMSMMVSGKLKKSDDARRE</sequence>
<evidence type="ECO:0000256" key="1">
    <source>
        <dbReference type="SAM" id="Coils"/>
    </source>
</evidence>
<evidence type="ECO:0000313" key="2">
    <source>
        <dbReference type="EMBL" id="KAJ3659336.1"/>
    </source>
</evidence>